<dbReference type="EMBL" id="QUSW01000001">
    <property type="protein sequence ID" value="RQP26393.1"/>
    <property type="molecule type" value="Genomic_DNA"/>
</dbReference>
<accession>A0A3N7HWY2</accession>
<sequence length="437" mass="44344">MTVTVTSGTITKTISFTVIGAKLSAAASPDIIAPGATGKITYTLKDSTDTAIAGTTIIVSASGSSTTGTTDSNGEYVYNYTAPAAAGILNATAIAAGVTLDKSINVQAGGTTPLPSAIVTSASISVDPSVVPINSGTSTNRANIRALFLGANNAPIQYIRVRFDLAGDPNSIGGTLSTDTTLIPSDENGLAVSAYSPGSRSSPTNGVTIRACWDYNDFAVGTCPNSVTKTLTVTSEALAVSIGFDATITEGNGGLTYVKKFVVTVADAAGQAKSDVQVTPSIDLVNYIKGSYQNPGAWVLKPGSGQMCANEDINRNGVLEATEDFNGNGQLDPRKSDVLVSVVGSSKTNSSGIVILQIEYPKNVATWIQYKLSVTAGGVSGTEGRASLTKILTADASSFTATEAPAFVVSPYGTGTGAPTTYTPPGGTAITVCTDPN</sequence>
<proteinExistence type="predicted"/>
<organism evidence="1 2">
    <name type="scientific">Piscinibacter terrae</name>
    <dbReference type="NCBI Taxonomy" id="2496871"/>
    <lineage>
        <taxon>Bacteria</taxon>
        <taxon>Pseudomonadati</taxon>
        <taxon>Pseudomonadota</taxon>
        <taxon>Betaproteobacteria</taxon>
        <taxon>Burkholderiales</taxon>
        <taxon>Sphaerotilaceae</taxon>
        <taxon>Piscinibacter</taxon>
    </lineage>
</organism>
<gene>
    <name evidence="1" type="ORF">DZC73_05070</name>
</gene>
<dbReference type="AlphaFoldDB" id="A0A3N7HWY2"/>
<protein>
    <recommendedName>
        <fullName evidence="3">Big-1 domain-containing protein</fullName>
    </recommendedName>
</protein>
<dbReference type="InterPro" id="IPR008964">
    <property type="entry name" value="Invasin/intimin_cell_adhesion"/>
</dbReference>
<dbReference type="Gene3D" id="2.60.40.10">
    <property type="entry name" value="Immunoglobulins"/>
    <property type="match status" value="1"/>
</dbReference>
<evidence type="ECO:0000313" key="2">
    <source>
        <dbReference type="Proteomes" id="UP000267464"/>
    </source>
</evidence>
<keyword evidence="2" id="KW-1185">Reference proteome</keyword>
<evidence type="ECO:0000313" key="1">
    <source>
        <dbReference type="EMBL" id="RQP26393.1"/>
    </source>
</evidence>
<dbReference type="Proteomes" id="UP000267464">
    <property type="component" value="Unassembled WGS sequence"/>
</dbReference>
<dbReference type="InterPro" id="IPR013783">
    <property type="entry name" value="Ig-like_fold"/>
</dbReference>
<comment type="caution">
    <text evidence="1">The sequence shown here is derived from an EMBL/GenBank/DDBJ whole genome shotgun (WGS) entry which is preliminary data.</text>
</comment>
<reference evidence="1 2" key="2">
    <citation type="submission" date="2018-12" db="EMBL/GenBank/DDBJ databases">
        <title>Rhizobacter gummiphilus sp. nov., a rubber-degrading bacterium isolated from the soil of a botanical garden in Japan.</title>
        <authorList>
            <person name="Shunsuke S.S."/>
        </authorList>
    </citation>
    <scope>NUCLEOTIDE SEQUENCE [LARGE SCALE GENOMIC DNA]</scope>
    <source>
        <strain evidence="1 2">S-16</strain>
    </source>
</reference>
<reference evidence="1 2" key="1">
    <citation type="submission" date="2018-08" db="EMBL/GenBank/DDBJ databases">
        <authorList>
            <person name="Khan S.A."/>
            <person name="Jeon C.O."/>
            <person name="Chun B.H."/>
            <person name="Jeong S.E."/>
        </authorList>
    </citation>
    <scope>NUCLEOTIDE SEQUENCE [LARGE SCALE GENOMIC DNA]</scope>
    <source>
        <strain evidence="1 2">S-16</strain>
    </source>
</reference>
<evidence type="ECO:0008006" key="3">
    <source>
        <dbReference type="Google" id="ProtNLM"/>
    </source>
</evidence>
<name>A0A3N7HWY2_9BURK</name>
<dbReference type="SUPFAM" id="SSF49373">
    <property type="entry name" value="Invasin/intimin cell-adhesion fragments"/>
    <property type="match status" value="1"/>
</dbReference>